<gene>
    <name evidence="2" type="ORF">PoB_002932400</name>
</gene>
<dbReference type="EMBL" id="BLXT01003657">
    <property type="protein sequence ID" value="GFO02819.1"/>
    <property type="molecule type" value="Genomic_DNA"/>
</dbReference>
<evidence type="ECO:0000313" key="3">
    <source>
        <dbReference type="Proteomes" id="UP000735302"/>
    </source>
</evidence>
<name>A0AAV4A9B1_9GAST</name>
<reference evidence="2 3" key="1">
    <citation type="journal article" date="2021" name="Elife">
        <title>Chloroplast acquisition without the gene transfer in kleptoplastic sea slugs, Plakobranchus ocellatus.</title>
        <authorList>
            <person name="Maeda T."/>
            <person name="Takahashi S."/>
            <person name="Yoshida T."/>
            <person name="Shimamura S."/>
            <person name="Takaki Y."/>
            <person name="Nagai Y."/>
            <person name="Toyoda A."/>
            <person name="Suzuki Y."/>
            <person name="Arimoto A."/>
            <person name="Ishii H."/>
            <person name="Satoh N."/>
            <person name="Nishiyama T."/>
            <person name="Hasebe M."/>
            <person name="Maruyama T."/>
            <person name="Minagawa J."/>
            <person name="Obokata J."/>
            <person name="Shigenobu S."/>
        </authorList>
    </citation>
    <scope>NUCLEOTIDE SEQUENCE [LARGE SCALE GENOMIC DNA]</scope>
</reference>
<evidence type="ECO:0000256" key="1">
    <source>
        <dbReference type="SAM" id="MobiDB-lite"/>
    </source>
</evidence>
<comment type="caution">
    <text evidence="2">The sequence shown here is derived from an EMBL/GenBank/DDBJ whole genome shotgun (WGS) entry which is preliminary data.</text>
</comment>
<feature type="compositionally biased region" description="Basic and acidic residues" evidence="1">
    <location>
        <begin position="11"/>
        <end position="28"/>
    </location>
</feature>
<protein>
    <submittedName>
        <fullName evidence="2">Uncharacterized protein</fullName>
    </submittedName>
</protein>
<evidence type="ECO:0000313" key="2">
    <source>
        <dbReference type="EMBL" id="GFO02819.1"/>
    </source>
</evidence>
<sequence length="91" mass="10296">MHLNAETDVASQRDTEMWEDNQERRLEQAGRAIRRSRPSHAQGEPRLRGPPSCRGASGKARNPDRRVPANLRAGSLTTTNPRLENDRHTMV</sequence>
<accession>A0AAV4A9B1</accession>
<keyword evidence="3" id="KW-1185">Reference proteome</keyword>
<proteinExistence type="predicted"/>
<organism evidence="2 3">
    <name type="scientific">Plakobranchus ocellatus</name>
    <dbReference type="NCBI Taxonomy" id="259542"/>
    <lineage>
        <taxon>Eukaryota</taxon>
        <taxon>Metazoa</taxon>
        <taxon>Spiralia</taxon>
        <taxon>Lophotrochozoa</taxon>
        <taxon>Mollusca</taxon>
        <taxon>Gastropoda</taxon>
        <taxon>Heterobranchia</taxon>
        <taxon>Euthyneura</taxon>
        <taxon>Panpulmonata</taxon>
        <taxon>Sacoglossa</taxon>
        <taxon>Placobranchoidea</taxon>
        <taxon>Plakobranchidae</taxon>
        <taxon>Plakobranchus</taxon>
    </lineage>
</organism>
<dbReference type="Proteomes" id="UP000735302">
    <property type="component" value="Unassembled WGS sequence"/>
</dbReference>
<dbReference type="AlphaFoldDB" id="A0AAV4A9B1"/>
<feature type="region of interest" description="Disordered" evidence="1">
    <location>
        <begin position="1"/>
        <end position="91"/>
    </location>
</feature>